<evidence type="ECO:0000313" key="2">
    <source>
        <dbReference type="EMBL" id="TPR23131.1"/>
    </source>
</evidence>
<organism evidence="2 3">
    <name type="scientific">Apilactobacillus micheneri</name>
    <dbReference type="NCBI Taxonomy" id="1899430"/>
    <lineage>
        <taxon>Bacteria</taxon>
        <taxon>Bacillati</taxon>
        <taxon>Bacillota</taxon>
        <taxon>Bacilli</taxon>
        <taxon>Lactobacillales</taxon>
        <taxon>Lactobacillaceae</taxon>
        <taxon>Apilactobacillus</taxon>
    </lineage>
</organism>
<reference evidence="2 3" key="1">
    <citation type="submission" date="2018-08" db="EMBL/GenBank/DDBJ databases">
        <title>Comparative genomics of wild bee and flower associated Lactobacillus reveals potential adaptation to the bee host.</title>
        <authorList>
            <person name="Vuong H.Q."/>
            <person name="Mcfrederick Q.S."/>
        </authorList>
    </citation>
    <scope>NUCLEOTIDE SEQUENCE [LARGE SCALE GENOMIC DNA]</scope>
    <source>
        <strain evidence="2 3">HV_13</strain>
    </source>
</reference>
<sequence length="106" mass="12010">MTVHDVVPVDVDAIPYQQPVELLDTTYIFDFEYNAVSDYFYINLYDYDGNLIISGEPIFLNIPLFRNISNDNLPIETIIPMDESGQATEVNSDNLGNTVNLCIDDL</sequence>
<protein>
    <recommendedName>
        <fullName evidence="1">Cyanophage baseplate Pam3 plug gp18 domain-containing protein</fullName>
    </recommendedName>
</protein>
<name>A0ABY2YWE5_9LACO</name>
<comment type="caution">
    <text evidence="2">The sequence shown here is derived from an EMBL/GenBank/DDBJ whole genome shotgun (WGS) entry which is preliminary data.</text>
</comment>
<evidence type="ECO:0000259" key="1">
    <source>
        <dbReference type="Pfam" id="PF22479"/>
    </source>
</evidence>
<accession>A0ABY2YWE5</accession>
<gene>
    <name evidence="2" type="ORF">DY114_07425</name>
</gene>
<dbReference type="RefSeq" id="WP_140926071.1">
    <property type="nucleotide sequence ID" value="NZ_QUAU01000006.1"/>
</dbReference>
<keyword evidence="3" id="KW-1185">Reference proteome</keyword>
<dbReference type="EMBL" id="QUAV01000006">
    <property type="protein sequence ID" value="TPR23131.1"/>
    <property type="molecule type" value="Genomic_DNA"/>
</dbReference>
<dbReference type="Pfam" id="PF22479">
    <property type="entry name" value="Pam3_gp18"/>
    <property type="match status" value="1"/>
</dbReference>
<feature type="domain" description="Cyanophage baseplate Pam3 plug gp18" evidence="1">
    <location>
        <begin position="7"/>
        <end position="105"/>
    </location>
</feature>
<evidence type="ECO:0000313" key="3">
    <source>
        <dbReference type="Proteomes" id="UP000777560"/>
    </source>
</evidence>
<dbReference type="Proteomes" id="UP000777560">
    <property type="component" value="Unassembled WGS sequence"/>
</dbReference>
<dbReference type="InterPro" id="IPR054252">
    <property type="entry name" value="Pam3_gp18"/>
</dbReference>
<proteinExistence type="predicted"/>